<sequence length="71" mass="8453">MHIAYCIRCRCSIPNIPNKTLYLSLYNRDNIILYVIIQNLFSLKYKNENENENENFTTTTLSPGAQYFNWL</sequence>
<proteinExistence type="predicted"/>
<evidence type="ECO:0000313" key="1">
    <source>
        <dbReference type="EMBL" id="PIA33654.1"/>
    </source>
</evidence>
<reference evidence="1 2" key="1">
    <citation type="submission" date="2017-09" db="EMBL/GenBank/DDBJ databases">
        <title>WGS assembly of Aquilegia coerulea Goldsmith.</title>
        <authorList>
            <person name="Hodges S."/>
            <person name="Kramer E."/>
            <person name="Nordborg M."/>
            <person name="Tomkins J."/>
            <person name="Borevitz J."/>
            <person name="Derieg N."/>
            <person name="Yan J."/>
            <person name="Mihaltcheva S."/>
            <person name="Hayes R.D."/>
            <person name="Rokhsar D."/>
        </authorList>
    </citation>
    <scope>NUCLEOTIDE SEQUENCE [LARGE SCALE GENOMIC DNA]</scope>
    <source>
        <strain evidence="2">cv. Goldsmith</strain>
    </source>
</reference>
<keyword evidence="2" id="KW-1185">Reference proteome</keyword>
<dbReference type="InParanoid" id="A0A2G5CQR2"/>
<evidence type="ECO:0000313" key="2">
    <source>
        <dbReference type="Proteomes" id="UP000230069"/>
    </source>
</evidence>
<name>A0A2G5CQR2_AQUCA</name>
<dbReference type="Proteomes" id="UP000230069">
    <property type="component" value="Unassembled WGS sequence"/>
</dbReference>
<gene>
    <name evidence="1" type="ORF">AQUCO_04000015v1</name>
</gene>
<dbReference type="AlphaFoldDB" id="A0A2G5CQR2"/>
<dbReference type="EMBL" id="KZ305057">
    <property type="protein sequence ID" value="PIA33654.1"/>
    <property type="molecule type" value="Genomic_DNA"/>
</dbReference>
<protein>
    <submittedName>
        <fullName evidence="1">Uncharacterized protein</fullName>
    </submittedName>
</protein>
<organism evidence="1 2">
    <name type="scientific">Aquilegia coerulea</name>
    <name type="common">Rocky mountain columbine</name>
    <dbReference type="NCBI Taxonomy" id="218851"/>
    <lineage>
        <taxon>Eukaryota</taxon>
        <taxon>Viridiplantae</taxon>
        <taxon>Streptophyta</taxon>
        <taxon>Embryophyta</taxon>
        <taxon>Tracheophyta</taxon>
        <taxon>Spermatophyta</taxon>
        <taxon>Magnoliopsida</taxon>
        <taxon>Ranunculales</taxon>
        <taxon>Ranunculaceae</taxon>
        <taxon>Thalictroideae</taxon>
        <taxon>Aquilegia</taxon>
    </lineage>
</organism>
<accession>A0A2G5CQR2</accession>